<evidence type="ECO:0000313" key="3">
    <source>
        <dbReference type="Proteomes" id="UP000094527"/>
    </source>
</evidence>
<feature type="region of interest" description="Disordered" evidence="1">
    <location>
        <begin position="81"/>
        <end position="115"/>
    </location>
</feature>
<accession>A0A1D2MEZ7</accession>
<sequence>MKESSCTTIQISRKLFPLYPILQQIVFRDAFRVLSSSPVMPKQESLGWFSKWFRGLEPKEANLGKRKSLRTENQVANINIHNLQKIEDTRDDESNKCSTEELPASPPPPPPLPEDEPIIFISYDPEAQSRIQDSFCSLQSPFIPSYEHLSGTQAVVAELKQIQKRMRSKKKERGDDYDDDEEEAIIVPVARPRRSLLIKKEVDINSDNVNAPLPLPRGSKVA</sequence>
<comment type="caution">
    <text evidence="2">The sequence shown here is derived from an EMBL/GenBank/DDBJ whole genome shotgun (WGS) entry which is preliminary data.</text>
</comment>
<evidence type="ECO:0000256" key="1">
    <source>
        <dbReference type="SAM" id="MobiDB-lite"/>
    </source>
</evidence>
<keyword evidence="3" id="KW-1185">Reference proteome</keyword>
<dbReference type="AlphaFoldDB" id="A0A1D2MEZ7"/>
<reference evidence="2 3" key="1">
    <citation type="journal article" date="2016" name="Genome Biol. Evol.">
        <title>Gene Family Evolution Reflects Adaptation to Soil Environmental Stressors in the Genome of the Collembolan Orchesella cincta.</title>
        <authorList>
            <person name="Faddeeva-Vakhrusheva A."/>
            <person name="Derks M.F."/>
            <person name="Anvar S.Y."/>
            <person name="Agamennone V."/>
            <person name="Suring W."/>
            <person name="Smit S."/>
            <person name="van Straalen N.M."/>
            <person name="Roelofs D."/>
        </authorList>
    </citation>
    <scope>NUCLEOTIDE SEQUENCE [LARGE SCALE GENOMIC DNA]</scope>
    <source>
        <tissue evidence="2">Mixed pool</tissue>
    </source>
</reference>
<name>A0A1D2MEZ7_ORCCI</name>
<protein>
    <submittedName>
        <fullName evidence="2">Uncharacterized protein</fullName>
    </submittedName>
</protein>
<dbReference type="EMBL" id="LJIJ01001501">
    <property type="protein sequence ID" value="ODM91570.1"/>
    <property type="molecule type" value="Genomic_DNA"/>
</dbReference>
<organism evidence="2 3">
    <name type="scientific">Orchesella cincta</name>
    <name type="common">Springtail</name>
    <name type="synonym">Podura cincta</name>
    <dbReference type="NCBI Taxonomy" id="48709"/>
    <lineage>
        <taxon>Eukaryota</taxon>
        <taxon>Metazoa</taxon>
        <taxon>Ecdysozoa</taxon>
        <taxon>Arthropoda</taxon>
        <taxon>Hexapoda</taxon>
        <taxon>Collembola</taxon>
        <taxon>Entomobryomorpha</taxon>
        <taxon>Entomobryoidea</taxon>
        <taxon>Orchesellidae</taxon>
        <taxon>Orchesellinae</taxon>
        <taxon>Orchesella</taxon>
    </lineage>
</organism>
<evidence type="ECO:0000313" key="2">
    <source>
        <dbReference type="EMBL" id="ODM91570.1"/>
    </source>
</evidence>
<feature type="compositionally biased region" description="Basic and acidic residues" evidence="1">
    <location>
        <begin position="84"/>
        <end position="99"/>
    </location>
</feature>
<proteinExistence type="predicted"/>
<gene>
    <name evidence="2" type="ORF">Ocin01_15119</name>
</gene>
<dbReference type="Proteomes" id="UP000094527">
    <property type="component" value="Unassembled WGS sequence"/>
</dbReference>